<dbReference type="Proteomes" id="UP001331761">
    <property type="component" value="Unassembled WGS sequence"/>
</dbReference>
<feature type="domain" description="MATH" evidence="2">
    <location>
        <begin position="34"/>
        <end position="155"/>
    </location>
</feature>
<evidence type="ECO:0000259" key="1">
    <source>
        <dbReference type="PROSITE" id="PS50097"/>
    </source>
</evidence>
<dbReference type="SUPFAM" id="SSF54695">
    <property type="entry name" value="POZ domain"/>
    <property type="match status" value="1"/>
</dbReference>
<reference evidence="3 4" key="1">
    <citation type="submission" date="2019-10" db="EMBL/GenBank/DDBJ databases">
        <title>Assembly and Annotation for the nematode Trichostrongylus colubriformis.</title>
        <authorList>
            <person name="Martin J."/>
        </authorList>
    </citation>
    <scope>NUCLEOTIDE SEQUENCE [LARGE SCALE GENOMIC DNA]</scope>
    <source>
        <strain evidence="3">G859</strain>
        <tissue evidence="3">Whole worm</tissue>
    </source>
</reference>
<dbReference type="InterPro" id="IPR011333">
    <property type="entry name" value="SKP1/BTB/POZ_sf"/>
</dbReference>
<dbReference type="EMBL" id="WIXE01006955">
    <property type="protein sequence ID" value="KAK5980828.1"/>
    <property type="molecule type" value="Genomic_DNA"/>
</dbReference>
<dbReference type="AlphaFoldDB" id="A0AAN8GAW1"/>
<sequence>MLEEPYDLSLKSGSSMASPHCLGNSSQTEIKLQKVNHSWTVKNFSHCYQEYLENFVYLSIGTETLTWSIKIYPKGNGENNKDFVFLCLNRIVSANAKTSKVGFKSRFILRTAEMKEIDMRIHPNPSHSDYVSYIKRDVLFPQILPKDLIIVDVEIDVAVDTITTTTEPAKKSNYEQRLVEDYQRLFRDDLLKDFTIRVGGKEIRAHRAILAARSPVFQAMLMNELTSETKRGVLEISDLDYDVVYEMVHYIYCGRCRKEISDIAADLLMAADKYGIVELKDRCEEVLLENLTEENACQLLILGDLYSAEQLQERAVEFILRCPKYITSMPGWNDMLKQHPHLVTRIVNNFHKVASTGSAASTDALAISSPSLS</sequence>
<dbReference type="InterPro" id="IPR008974">
    <property type="entry name" value="TRAF-like"/>
</dbReference>
<dbReference type="Pfam" id="PF22486">
    <property type="entry name" value="MATH_2"/>
    <property type="match status" value="1"/>
</dbReference>
<dbReference type="GO" id="GO:0030163">
    <property type="term" value="P:protein catabolic process"/>
    <property type="evidence" value="ECO:0007669"/>
    <property type="project" value="UniProtKB-ARBA"/>
</dbReference>
<dbReference type="Pfam" id="PF00651">
    <property type="entry name" value="BTB"/>
    <property type="match status" value="1"/>
</dbReference>
<proteinExistence type="predicted"/>
<name>A0AAN8GAW1_TRICO</name>
<dbReference type="InterPro" id="IPR002083">
    <property type="entry name" value="MATH/TRAF_dom"/>
</dbReference>
<evidence type="ECO:0000313" key="4">
    <source>
        <dbReference type="Proteomes" id="UP001331761"/>
    </source>
</evidence>
<evidence type="ECO:0000313" key="3">
    <source>
        <dbReference type="EMBL" id="KAK5980828.1"/>
    </source>
</evidence>
<dbReference type="Gene3D" id="3.30.710.10">
    <property type="entry name" value="Potassium Channel Kv1.1, Chain A"/>
    <property type="match status" value="1"/>
</dbReference>
<keyword evidence="4" id="KW-1185">Reference proteome</keyword>
<accession>A0AAN8GAW1</accession>
<dbReference type="InterPro" id="IPR000210">
    <property type="entry name" value="BTB/POZ_dom"/>
</dbReference>
<dbReference type="SUPFAM" id="SSF49599">
    <property type="entry name" value="TRAF domain-like"/>
    <property type="match status" value="1"/>
</dbReference>
<organism evidence="3 4">
    <name type="scientific">Trichostrongylus colubriformis</name>
    <name type="common">Black scour worm</name>
    <dbReference type="NCBI Taxonomy" id="6319"/>
    <lineage>
        <taxon>Eukaryota</taxon>
        <taxon>Metazoa</taxon>
        <taxon>Ecdysozoa</taxon>
        <taxon>Nematoda</taxon>
        <taxon>Chromadorea</taxon>
        <taxon>Rhabditida</taxon>
        <taxon>Rhabditina</taxon>
        <taxon>Rhabditomorpha</taxon>
        <taxon>Strongyloidea</taxon>
        <taxon>Trichostrongylidae</taxon>
        <taxon>Trichostrongylus</taxon>
    </lineage>
</organism>
<comment type="caution">
    <text evidence="3">The sequence shown here is derived from an EMBL/GenBank/DDBJ whole genome shotgun (WGS) entry which is preliminary data.</text>
</comment>
<dbReference type="SMART" id="SM00225">
    <property type="entry name" value="BTB"/>
    <property type="match status" value="1"/>
</dbReference>
<dbReference type="Gene3D" id="2.60.210.10">
    <property type="entry name" value="Apoptosis, Tumor Necrosis Factor Receptor Associated Protein 2, Chain A"/>
    <property type="match status" value="1"/>
</dbReference>
<gene>
    <name evidence="3" type="ORF">GCK32_013043</name>
</gene>
<feature type="domain" description="BTB" evidence="1">
    <location>
        <begin position="192"/>
        <end position="255"/>
    </location>
</feature>
<evidence type="ECO:0000259" key="2">
    <source>
        <dbReference type="PROSITE" id="PS50144"/>
    </source>
</evidence>
<dbReference type="Gene3D" id="1.25.40.420">
    <property type="match status" value="1"/>
</dbReference>
<dbReference type="SMART" id="SM00061">
    <property type="entry name" value="MATH"/>
    <property type="match status" value="1"/>
</dbReference>
<dbReference type="PANTHER" id="PTHR24413">
    <property type="entry name" value="SPECKLE-TYPE POZ PROTEIN"/>
    <property type="match status" value="1"/>
</dbReference>
<protein>
    <submittedName>
        <fullName evidence="3">Protein maternal effect lethal 26</fullName>
    </submittedName>
</protein>
<dbReference type="PROSITE" id="PS50144">
    <property type="entry name" value="MATH"/>
    <property type="match status" value="1"/>
</dbReference>
<dbReference type="FunFam" id="3.30.710.10:FF:000159">
    <property type="entry name" value="Speckle-type POZ protein B"/>
    <property type="match status" value="1"/>
</dbReference>
<dbReference type="PROSITE" id="PS50097">
    <property type="entry name" value="BTB"/>
    <property type="match status" value="1"/>
</dbReference>